<keyword evidence="17" id="KW-1185">Reference proteome</keyword>
<keyword evidence="6 14" id="KW-1133">Transmembrane helix</keyword>
<dbReference type="GO" id="GO:0004768">
    <property type="term" value="F:stearoyl-CoA 9-desaturase activity"/>
    <property type="evidence" value="ECO:0007669"/>
    <property type="project" value="TreeGrafter"/>
</dbReference>
<evidence type="ECO:0000256" key="3">
    <source>
        <dbReference type="ARBA" id="ARBA00022516"/>
    </source>
</evidence>
<dbReference type="GO" id="GO:0006636">
    <property type="term" value="P:unsaturated fatty acid biosynthetic process"/>
    <property type="evidence" value="ECO:0007669"/>
    <property type="project" value="TreeGrafter"/>
</dbReference>
<keyword evidence="3 12" id="KW-0444">Lipid biosynthesis</keyword>
<evidence type="ECO:0000256" key="2">
    <source>
        <dbReference type="ARBA" id="ARBA00009295"/>
    </source>
</evidence>
<evidence type="ECO:0000313" key="17">
    <source>
        <dbReference type="Proteomes" id="UP001153636"/>
    </source>
</evidence>
<dbReference type="AlphaFoldDB" id="A0A9P0CK73"/>
<gene>
    <name evidence="16" type="ORF">PSYICH_LOCUS2104</name>
</gene>
<evidence type="ECO:0000313" key="16">
    <source>
        <dbReference type="EMBL" id="CAH1100127.1"/>
    </source>
</evidence>
<dbReference type="GO" id="GO:0005789">
    <property type="term" value="C:endoplasmic reticulum membrane"/>
    <property type="evidence" value="ECO:0007669"/>
    <property type="project" value="TreeGrafter"/>
</dbReference>
<evidence type="ECO:0000256" key="13">
    <source>
        <dbReference type="SAM" id="MobiDB-lite"/>
    </source>
</evidence>
<dbReference type="Pfam" id="PF00487">
    <property type="entry name" value="FA_desaturase"/>
    <property type="match status" value="1"/>
</dbReference>
<dbReference type="PRINTS" id="PR00075">
    <property type="entry name" value="FACDDSATRASE"/>
</dbReference>
<accession>A0A9P0CK73</accession>
<organism evidence="16 17">
    <name type="scientific">Psylliodes chrysocephalus</name>
    <dbReference type="NCBI Taxonomy" id="3402493"/>
    <lineage>
        <taxon>Eukaryota</taxon>
        <taxon>Metazoa</taxon>
        <taxon>Ecdysozoa</taxon>
        <taxon>Arthropoda</taxon>
        <taxon>Hexapoda</taxon>
        <taxon>Insecta</taxon>
        <taxon>Pterygota</taxon>
        <taxon>Neoptera</taxon>
        <taxon>Endopterygota</taxon>
        <taxon>Coleoptera</taxon>
        <taxon>Polyphaga</taxon>
        <taxon>Cucujiformia</taxon>
        <taxon>Chrysomeloidea</taxon>
        <taxon>Chrysomelidae</taxon>
        <taxon>Galerucinae</taxon>
        <taxon>Alticini</taxon>
        <taxon>Psylliodes</taxon>
    </lineage>
</organism>
<name>A0A9P0CK73_9CUCU</name>
<evidence type="ECO:0000256" key="14">
    <source>
        <dbReference type="SAM" id="Phobius"/>
    </source>
</evidence>
<evidence type="ECO:0000256" key="5">
    <source>
        <dbReference type="ARBA" id="ARBA00022832"/>
    </source>
</evidence>
<reference evidence="16" key="1">
    <citation type="submission" date="2022-01" db="EMBL/GenBank/DDBJ databases">
        <authorList>
            <person name="King R."/>
        </authorList>
    </citation>
    <scope>NUCLEOTIDE SEQUENCE</scope>
</reference>
<evidence type="ECO:0000256" key="7">
    <source>
        <dbReference type="ARBA" id="ARBA00023002"/>
    </source>
</evidence>
<evidence type="ECO:0000256" key="6">
    <source>
        <dbReference type="ARBA" id="ARBA00022989"/>
    </source>
</evidence>
<dbReference type="PANTHER" id="PTHR11351:SF98">
    <property type="entry name" value="RE43130P"/>
    <property type="match status" value="1"/>
</dbReference>
<evidence type="ECO:0000256" key="10">
    <source>
        <dbReference type="ARBA" id="ARBA00023136"/>
    </source>
</evidence>
<proteinExistence type="inferred from homology"/>
<dbReference type="InterPro" id="IPR005804">
    <property type="entry name" value="FA_desaturase_dom"/>
</dbReference>
<evidence type="ECO:0000256" key="9">
    <source>
        <dbReference type="ARBA" id="ARBA00023098"/>
    </source>
</evidence>
<keyword evidence="11 12" id="KW-0275">Fatty acid biosynthesis</keyword>
<dbReference type="PANTHER" id="PTHR11351">
    <property type="entry name" value="ACYL-COA DESATURASE"/>
    <property type="match status" value="1"/>
</dbReference>
<evidence type="ECO:0000256" key="4">
    <source>
        <dbReference type="ARBA" id="ARBA00022692"/>
    </source>
</evidence>
<feature type="region of interest" description="Disordered" evidence="13">
    <location>
        <begin position="385"/>
        <end position="406"/>
    </location>
</feature>
<comment type="similarity">
    <text evidence="2 12">Belongs to the fatty acid desaturase type 1 family.</text>
</comment>
<dbReference type="Proteomes" id="UP001153636">
    <property type="component" value="Chromosome 10"/>
</dbReference>
<feature type="transmembrane region" description="Helical" evidence="14">
    <location>
        <begin position="131"/>
        <end position="153"/>
    </location>
</feature>
<dbReference type="GO" id="GO:0005506">
    <property type="term" value="F:iron ion binding"/>
    <property type="evidence" value="ECO:0007669"/>
    <property type="project" value="TreeGrafter"/>
</dbReference>
<comment type="subcellular location">
    <subcellularLocation>
        <location evidence="1">Membrane</location>
        <topology evidence="1">Multi-pass membrane protein</topology>
    </subcellularLocation>
</comment>
<dbReference type="EMBL" id="OV651822">
    <property type="protein sequence ID" value="CAH1100127.1"/>
    <property type="molecule type" value="Genomic_DNA"/>
</dbReference>
<keyword evidence="5" id="KW-0276">Fatty acid metabolism</keyword>
<protein>
    <recommendedName>
        <fullName evidence="15">Fatty acid desaturase domain-containing protein</fullName>
    </recommendedName>
</protein>
<dbReference type="OrthoDB" id="10260134at2759"/>
<evidence type="ECO:0000259" key="15">
    <source>
        <dbReference type="Pfam" id="PF00487"/>
    </source>
</evidence>
<evidence type="ECO:0000256" key="12">
    <source>
        <dbReference type="RuleBase" id="RU000581"/>
    </source>
</evidence>
<keyword evidence="4 12" id="KW-0812">Transmembrane</keyword>
<sequence length="440" mass="51221">MYEKKLTVVRLCISRMMVNLFTKTIYWLKIKAGFAKKEIQNDREMAPNLLGNSSSMYQQTSGEPVQIISTKENIQKSYQPYQPPTKRARRRGPHYEWDIVWRNVLIFILLHGIGVYAIYLVLTGKIMIKTVLFNILFASFSALGVTAGAHRLWAHRTYKAKGPLRVLLMICHTAALQNDIYEWVRDHRVHHKFTDSDADPHNASRGFFFSHIGWLLIKKHKDVIAKGKTVDMSDIEADPVVMWQKKYYVLLVTMLTFMLPALIPWLYWREAYIMSWYMTILRYTLSLNITWLVNSAAHIWGTKPYDGTINPTENLYVSALGFGEGWHNYHHTFPWDYKAAELGDYKMNFTTAILDFMAYIGQAYDLKTASAEMVKKRVSRTGDGSWNNGTLEGTVNEEPKEEKSNHHHHHLEDCVWGWGDKDMPEDEIRDVRIFNNLKED</sequence>
<keyword evidence="9" id="KW-0443">Lipid metabolism</keyword>
<dbReference type="CDD" id="cd03505">
    <property type="entry name" value="Delta9-FADS-like"/>
    <property type="match status" value="1"/>
</dbReference>
<evidence type="ECO:0000256" key="8">
    <source>
        <dbReference type="ARBA" id="ARBA00023004"/>
    </source>
</evidence>
<feature type="transmembrane region" description="Helical" evidence="14">
    <location>
        <begin position="99"/>
        <end position="119"/>
    </location>
</feature>
<feature type="domain" description="Fatty acid desaturase" evidence="15">
    <location>
        <begin position="133"/>
        <end position="334"/>
    </location>
</feature>
<keyword evidence="7 12" id="KW-0560">Oxidoreductase</keyword>
<feature type="transmembrane region" description="Helical" evidence="14">
    <location>
        <begin position="247"/>
        <end position="268"/>
    </location>
</feature>
<keyword evidence="10 14" id="KW-0472">Membrane</keyword>
<keyword evidence="8" id="KW-0408">Iron</keyword>
<comment type="domain">
    <text evidence="12">The histidine box domains are involved in binding the catalytic metal ions.</text>
</comment>
<evidence type="ECO:0000256" key="11">
    <source>
        <dbReference type="ARBA" id="ARBA00023160"/>
    </source>
</evidence>
<comment type="cofactor">
    <cofactor evidence="12">
        <name>Fe(2+)</name>
        <dbReference type="ChEBI" id="CHEBI:29033"/>
    </cofactor>
</comment>
<dbReference type="InterPro" id="IPR015876">
    <property type="entry name" value="Acyl-CoA_DS"/>
</dbReference>
<evidence type="ECO:0000256" key="1">
    <source>
        <dbReference type="ARBA" id="ARBA00004141"/>
    </source>
</evidence>